<evidence type="ECO:0000259" key="3">
    <source>
        <dbReference type="PROSITE" id="PS50106"/>
    </source>
</evidence>
<feature type="domain" description="PDZ" evidence="3">
    <location>
        <begin position="238"/>
        <end position="316"/>
    </location>
</feature>
<dbReference type="GO" id="GO:0005886">
    <property type="term" value="C:plasma membrane"/>
    <property type="evidence" value="ECO:0007669"/>
    <property type="project" value="TreeGrafter"/>
</dbReference>
<dbReference type="InterPro" id="IPR011993">
    <property type="entry name" value="PH-like_dom_sf"/>
</dbReference>
<dbReference type="SMART" id="SM00239">
    <property type="entry name" value="C2"/>
    <property type="match status" value="1"/>
</dbReference>
<dbReference type="SUPFAM" id="SSF50729">
    <property type="entry name" value="PH domain-like"/>
    <property type="match status" value="1"/>
</dbReference>
<dbReference type="Gene3D" id="2.30.29.30">
    <property type="entry name" value="Pleckstrin-homology domain (PH domain)/Phosphotyrosine-binding domain (PTB)"/>
    <property type="match status" value="1"/>
</dbReference>
<dbReference type="PROSITE" id="PS50004">
    <property type="entry name" value="C2"/>
    <property type="match status" value="1"/>
</dbReference>
<organism evidence="4 5">
    <name type="scientific">Acanthaster planci</name>
    <name type="common">Crown-of-thorns starfish</name>
    <dbReference type="NCBI Taxonomy" id="133434"/>
    <lineage>
        <taxon>Eukaryota</taxon>
        <taxon>Metazoa</taxon>
        <taxon>Echinodermata</taxon>
        <taxon>Eleutherozoa</taxon>
        <taxon>Asterozoa</taxon>
        <taxon>Asteroidea</taxon>
        <taxon>Valvatacea</taxon>
        <taxon>Valvatida</taxon>
        <taxon>Acanthasteridae</taxon>
        <taxon>Acanthaster</taxon>
    </lineage>
</organism>
<feature type="region of interest" description="Disordered" evidence="1">
    <location>
        <begin position="455"/>
        <end position="498"/>
    </location>
</feature>
<dbReference type="InterPro" id="IPR035892">
    <property type="entry name" value="C2_domain_sf"/>
</dbReference>
<name>A0A8B7XTM0_ACAPL</name>
<accession>A0A8B7XTM0</accession>
<dbReference type="RefSeq" id="XP_022084199.1">
    <property type="nucleotide sequence ID" value="XM_022228507.1"/>
</dbReference>
<dbReference type="GeneID" id="110975754"/>
<feature type="compositionally biased region" description="Basic residues" evidence="1">
    <location>
        <begin position="345"/>
        <end position="354"/>
    </location>
</feature>
<dbReference type="Gene3D" id="2.30.42.10">
    <property type="match status" value="1"/>
</dbReference>
<feature type="region of interest" description="Disordered" evidence="1">
    <location>
        <begin position="317"/>
        <end position="358"/>
    </location>
</feature>
<sequence length="872" mass="96122">MDEPPPTHPSCTSMLKRSYIDNGEARLEAPRVKRPKVKAHNCNGQNITLGSSSTLECASSSTVNANFARGQLKLAVYWSQTHLLVHVFGARQLRLKNDIDCQLFIRLSIIASDGSETFVQRTNTIHNNGQLDFNETVTFHRDAFRSTNSRLLVTAYSQTSTRVEHLGCMSFGIVRLLNGNKEVNGWYHLLSKKRGRVKHLAVKGSKGGQVEASGTEVQTADEDMIRPNSILPWISLHYFDIERDSQGKYGFTILDTVPVRIGTVHKGGVAEALGLQPGDAFLEAGGHSVAGVRSVLIIDLLKKASGPLRVLLQRMNTSPQQPCPLSQKSLNRPPPSKLPQQPAKHSPRVKRKMQKSVSPRIEAFLSRTKPIVNRRLQRELVATVAMRTARQNQHTCLQSSDSCNSTYSRASTVTCESRRGSCTTKQDSLNRCSHDLSCGGSLDQRRLNRRSWTLSGFDQTSGSSSERVSVAGSDSLEMSAIPDCDETATDRSSTSSWESDLMASIAVDDLNTLERVLTNPHSGPTPDCDPPVNLDLSPVIPPTDSSLVGPSASSSTRQLSQAANKGKKRCKSSNKELQAGQTIKRAGRSKRSGVSAEIPLQNNKQRIIWSRRVTPIPLEPPQRQLVHTGRIFVQSKTKKMREMLLFLYTDVLLFAKSLNDVHVKVVCCPLVINEISILDFDCKVDRDFRITLVTGAPLHPLAGHGQTICLRAPTVKLKMTWRRFLQQRIMAIKCKGQQSTLGVGEHPRTESAVNPSTATTMTSCAMENNNDHAVMANHVMTKPATTADRPTSLQVRDTPTVTKDSLVSKDKDAAARAVRQAKAARRVGCPPLHTGEEQRGGRCRFDLRPEPRWVLPGRHPLPGLQPVPLLWG</sequence>
<dbReference type="Gene3D" id="2.60.40.150">
    <property type="entry name" value="C2 domain"/>
    <property type="match status" value="1"/>
</dbReference>
<dbReference type="InterPro" id="IPR000008">
    <property type="entry name" value="C2_dom"/>
</dbReference>
<evidence type="ECO:0000313" key="4">
    <source>
        <dbReference type="Proteomes" id="UP000694845"/>
    </source>
</evidence>
<feature type="compositionally biased region" description="Polar residues" evidence="1">
    <location>
        <begin position="455"/>
        <end position="467"/>
    </location>
</feature>
<dbReference type="SUPFAM" id="SSF50156">
    <property type="entry name" value="PDZ domain-like"/>
    <property type="match status" value="1"/>
</dbReference>
<dbReference type="OrthoDB" id="2272012at2759"/>
<feature type="domain" description="C2" evidence="2">
    <location>
        <begin position="68"/>
        <end position="187"/>
    </location>
</feature>
<evidence type="ECO:0000256" key="1">
    <source>
        <dbReference type="SAM" id="MobiDB-lite"/>
    </source>
</evidence>
<protein>
    <submittedName>
        <fullName evidence="5">Uncharacterized protein LOC110975754</fullName>
    </submittedName>
</protein>
<dbReference type="KEGG" id="aplc:110975754"/>
<dbReference type="SMART" id="SM00228">
    <property type="entry name" value="PDZ"/>
    <property type="match status" value="1"/>
</dbReference>
<proteinExistence type="predicted"/>
<gene>
    <name evidence="5" type="primary">LOC110975754</name>
</gene>
<dbReference type="InterPro" id="IPR001478">
    <property type="entry name" value="PDZ"/>
</dbReference>
<dbReference type="OMA" id="WSQTHLL"/>
<feature type="compositionally biased region" description="Polar residues" evidence="1">
    <location>
        <begin position="543"/>
        <end position="563"/>
    </location>
</feature>
<keyword evidence="4" id="KW-1185">Reference proteome</keyword>
<dbReference type="PROSITE" id="PS50106">
    <property type="entry name" value="PDZ"/>
    <property type="match status" value="1"/>
</dbReference>
<evidence type="ECO:0000259" key="2">
    <source>
        <dbReference type="PROSITE" id="PS50004"/>
    </source>
</evidence>
<dbReference type="PANTHER" id="PTHR46848">
    <property type="entry name" value="REGULATOR OF G-PROTEIN SIGNALING 3"/>
    <property type="match status" value="1"/>
</dbReference>
<dbReference type="AlphaFoldDB" id="A0A8B7XTM0"/>
<dbReference type="Pfam" id="PF00595">
    <property type="entry name" value="PDZ"/>
    <property type="match status" value="1"/>
</dbReference>
<dbReference type="GO" id="GO:0005634">
    <property type="term" value="C:nucleus"/>
    <property type="evidence" value="ECO:0007669"/>
    <property type="project" value="TreeGrafter"/>
</dbReference>
<evidence type="ECO:0000313" key="5">
    <source>
        <dbReference type="RefSeq" id="XP_022084199.1"/>
    </source>
</evidence>
<dbReference type="InterPro" id="IPR036034">
    <property type="entry name" value="PDZ_sf"/>
</dbReference>
<feature type="region of interest" description="Disordered" evidence="1">
    <location>
        <begin position="537"/>
        <end position="596"/>
    </location>
</feature>
<reference evidence="5" key="1">
    <citation type="submission" date="2025-08" db="UniProtKB">
        <authorList>
            <consortium name="RefSeq"/>
        </authorList>
    </citation>
    <scope>IDENTIFICATION</scope>
</reference>
<dbReference type="Pfam" id="PF00168">
    <property type="entry name" value="C2"/>
    <property type="match status" value="1"/>
</dbReference>
<feature type="compositionally biased region" description="Polar residues" evidence="1">
    <location>
        <begin position="317"/>
        <end position="330"/>
    </location>
</feature>
<dbReference type="SUPFAM" id="SSF49562">
    <property type="entry name" value="C2 domain (Calcium/lipid-binding domain, CaLB)"/>
    <property type="match status" value="1"/>
</dbReference>
<dbReference type="PANTHER" id="PTHR46848:SF1">
    <property type="entry name" value="REGULATOR OF G-PROTEIN SIGNALING 3"/>
    <property type="match status" value="1"/>
</dbReference>
<dbReference type="Proteomes" id="UP000694845">
    <property type="component" value="Unplaced"/>
</dbReference>